<feature type="compositionally biased region" description="Basic and acidic residues" evidence="1">
    <location>
        <begin position="250"/>
        <end position="263"/>
    </location>
</feature>
<feature type="compositionally biased region" description="Basic residues" evidence="1">
    <location>
        <begin position="564"/>
        <end position="573"/>
    </location>
</feature>
<dbReference type="EMBL" id="HBIR01047893">
    <property type="protein sequence ID" value="CAE0582537.1"/>
    <property type="molecule type" value="Transcribed_RNA"/>
</dbReference>
<feature type="compositionally biased region" description="Gly residues" evidence="1">
    <location>
        <begin position="638"/>
        <end position="656"/>
    </location>
</feature>
<reference evidence="2" key="1">
    <citation type="submission" date="2021-01" db="EMBL/GenBank/DDBJ databases">
        <authorList>
            <person name="Corre E."/>
            <person name="Pelletier E."/>
            <person name="Niang G."/>
            <person name="Scheremetjew M."/>
            <person name="Finn R."/>
            <person name="Kale V."/>
            <person name="Holt S."/>
            <person name="Cochrane G."/>
            <person name="Meng A."/>
            <person name="Brown T."/>
            <person name="Cohen L."/>
        </authorList>
    </citation>
    <scope>NUCLEOTIDE SEQUENCE</scope>
    <source>
        <strain evidence="2">379</strain>
    </source>
</reference>
<feature type="region of interest" description="Disordered" evidence="1">
    <location>
        <begin position="505"/>
        <end position="669"/>
    </location>
</feature>
<organism evidence="2">
    <name type="scientific">Emiliania huxleyi</name>
    <name type="common">Coccolithophore</name>
    <name type="synonym">Pontosphaera huxleyi</name>
    <dbReference type="NCBI Taxonomy" id="2903"/>
    <lineage>
        <taxon>Eukaryota</taxon>
        <taxon>Haptista</taxon>
        <taxon>Haptophyta</taxon>
        <taxon>Prymnesiophyceae</taxon>
        <taxon>Isochrysidales</taxon>
        <taxon>Noelaerhabdaceae</taxon>
        <taxon>Emiliania</taxon>
    </lineage>
</organism>
<feature type="region of interest" description="Disordered" evidence="1">
    <location>
        <begin position="233"/>
        <end position="263"/>
    </location>
</feature>
<feature type="compositionally biased region" description="Polar residues" evidence="1">
    <location>
        <begin position="574"/>
        <end position="586"/>
    </location>
</feature>
<evidence type="ECO:0000313" key="2">
    <source>
        <dbReference type="EMBL" id="CAE0582537.1"/>
    </source>
</evidence>
<accession>A0A7S3TF37</accession>
<dbReference type="AlphaFoldDB" id="A0A7S3TF37"/>
<feature type="compositionally biased region" description="Low complexity" evidence="1">
    <location>
        <begin position="506"/>
        <end position="548"/>
    </location>
</feature>
<evidence type="ECO:0000256" key="1">
    <source>
        <dbReference type="SAM" id="MobiDB-lite"/>
    </source>
</evidence>
<protein>
    <submittedName>
        <fullName evidence="2">Uncharacterized protein</fullName>
    </submittedName>
</protein>
<proteinExistence type="predicted"/>
<gene>
    <name evidence="2" type="ORF">EHUX00137_LOCUS37415</name>
</gene>
<sequence>MADETAADQVATLPEALLLWAESDPAAFDDEQQSGDDSAGVAGYLPAQRIAELLRLAVENGDVPYEGDLSEDEVDSALNELWQLQRTGSAQGVSRVGDRQSRLWRLCPDAAQAAARRERRSQASAKVQNVLHEMLAADTVAAAQHVAKDMLDAAGNELVANGLLPLLEALAAASTAETSRTAGLDVQMIATAADDVLADAQAAARLADVQAASARLAAGGGRSALGACVPTKRIATRNSPAPSQKRQRRREQSMEECAAERREEERSSTMLDVVVIVLNEATRKLVSGLPTAQVYDRLAKERAGLMAFVCAELTLLQRSQDAAQRRLRSFSAPSIRKGMRRLQEVHVNVVGPIVDGQSLTLDGDAFLKQCSRAAPVVARLWRSMVTPEDGRGDGGWRRKVLRSIFAQASLFRIARVRDPIANNPTSLLFHGVLEQAGASRSIGRVIAAAGLAPYPDTADKLSDRDLEHKSEVMAGVLVLGQGRAARIQMAQTWLPMRACELAPSLAGASQSTGRSRRSSSASVAPARPSTGGAAASRPSSSSSASAASGRGGEGGASAPLVRSPGKRQVRRPQTRSPTDAQPTQKASPDPRRRMSFGGGGAPSHHPAGSGSTPPASGAPAVADHDGDDDDDVPMLVDGGDGGAAGASGGTGTGDTGVSGASAPATPPDRGARVCTAVCIYTDNGNLADRHGAQQRYFRQEGVKAVAVGGLLYLTGKIDPALSHELPTYVREGRDGPREAATCAQLRRKLGTPASADDSALQQQAEAAGWVYIGRSARSKLPIDSFLLRHGHFSLTALPSGATKPLGRVRFEVSQH</sequence>
<name>A0A7S3TF37_EMIHU</name>